<evidence type="ECO:0000313" key="9">
    <source>
        <dbReference type="EMBL" id="OKH28573.1"/>
    </source>
</evidence>
<feature type="transmembrane region" description="Helical" evidence="8">
    <location>
        <begin position="6"/>
        <end position="29"/>
    </location>
</feature>
<keyword evidence="6 8" id="KW-1133">Transmembrane helix</keyword>
<evidence type="ECO:0000256" key="6">
    <source>
        <dbReference type="ARBA" id="ARBA00022989"/>
    </source>
</evidence>
<dbReference type="PANTHER" id="PTHR30269:SF0">
    <property type="entry name" value="MEMBRANE TRANSPORTER PROTEIN YFCA-RELATED"/>
    <property type="match status" value="1"/>
</dbReference>
<keyword evidence="10" id="KW-1185">Reference proteome</keyword>
<feature type="transmembrane region" description="Helical" evidence="8">
    <location>
        <begin position="232"/>
        <end position="250"/>
    </location>
</feature>
<name>A0A1U7HY84_9CHRO</name>
<dbReference type="EMBL" id="MRCC01000003">
    <property type="protein sequence ID" value="OKH28573.1"/>
    <property type="molecule type" value="Genomic_DNA"/>
</dbReference>
<organism evidence="9 10">
    <name type="scientific">Chroogloeocystis siderophila 5.2 s.c.1</name>
    <dbReference type="NCBI Taxonomy" id="247279"/>
    <lineage>
        <taxon>Bacteria</taxon>
        <taxon>Bacillati</taxon>
        <taxon>Cyanobacteriota</taxon>
        <taxon>Cyanophyceae</taxon>
        <taxon>Oscillatoriophycideae</taxon>
        <taxon>Chroococcales</taxon>
        <taxon>Chroococcaceae</taxon>
        <taxon>Chroogloeocystis</taxon>
    </lineage>
</organism>
<keyword evidence="5 8" id="KW-0812">Transmembrane</keyword>
<evidence type="ECO:0000313" key="10">
    <source>
        <dbReference type="Proteomes" id="UP000185984"/>
    </source>
</evidence>
<dbReference type="InterPro" id="IPR052017">
    <property type="entry name" value="TSUP"/>
</dbReference>
<feature type="transmembrane region" description="Helical" evidence="8">
    <location>
        <begin position="203"/>
        <end position="220"/>
    </location>
</feature>
<accession>A0A1U7HY84</accession>
<dbReference type="GO" id="GO:0005886">
    <property type="term" value="C:plasma membrane"/>
    <property type="evidence" value="ECO:0007669"/>
    <property type="project" value="UniProtKB-SubCell"/>
</dbReference>
<proteinExistence type="inferred from homology"/>
<feature type="transmembrane region" description="Helical" evidence="8">
    <location>
        <begin position="153"/>
        <end position="172"/>
    </location>
</feature>
<protein>
    <recommendedName>
        <fullName evidence="8">Probable membrane transporter protein</fullName>
    </recommendedName>
</protein>
<evidence type="ECO:0000256" key="4">
    <source>
        <dbReference type="ARBA" id="ARBA00022475"/>
    </source>
</evidence>
<evidence type="ECO:0000256" key="7">
    <source>
        <dbReference type="ARBA" id="ARBA00023136"/>
    </source>
</evidence>
<feature type="transmembrane region" description="Helical" evidence="8">
    <location>
        <begin position="101"/>
        <end position="119"/>
    </location>
</feature>
<comment type="caution">
    <text evidence="9">The sequence shown here is derived from an EMBL/GenBank/DDBJ whole genome shotgun (WGS) entry which is preliminary data.</text>
</comment>
<dbReference type="Pfam" id="PF01925">
    <property type="entry name" value="TauE"/>
    <property type="match status" value="1"/>
</dbReference>
<evidence type="ECO:0000256" key="1">
    <source>
        <dbReference type="ARBA" id="ARBA00004651"/>
    </source>
</evidence>
<sequence length="255" mass="27193">MPDSQILSLCLFAFLAGLIDSIVGGGGLIQLPALLIILPDTALPLLLGTNKLASIAGTFVAVIRFSLQIKMNFAIVTMAAIAAFIFSFIGARTVSIINPNLLRPLILLILVAVAIYTFIKKDFGSQYKFAQAKTKTIIYAAIIGGSIGFYDGFLGPGTGSFLIFAFIGFIGFDFLRASASAKVVNFCTNLAALVYFIPNGNVIYNLAIPMAICNIGGAIIGTKLAILKGNKFIRTLFLIIVSTLIIKLAYDIIHT</sequence>
<dbReference type="InterPro" id="IPR002781">
    <property type="entry name" value="TM_pro_TauE-like"/>
</dbReference>
<evidence type="ECO:0000256" key="3">
    <source>
        <dbReference type="ARBA" id="ARBA00022448"/>
    </source>
</evidence>
<evidence type="ECO:0000256" key="8">
    <source>
        <dbReference type="RuleBase" id="RU363041"/>
    </source>
</evidence>
<dbReference type="AlphaFoldDB" id="A0A1U7HY84"/>
<feature type="transmembrane region" description="Helical" evidence="8">
    <location>
        <begin position="41"/>
        <end position="63"/>
    </location>
</feature>
<gene>
    <name evidence="9" type="ORF">NIES1031_04930</name>
</gene>
<dbReference type="OrthoDB" id="554695at2"/>
<evidence type="ECO:0000256" key="2">
    <source>
        <dbReference type="ARBA" id="ARBA00009142"/>
    </source>
</evidence>
<comment type="similarity">
    <text evidence="2 8">Belongs to the 4-toluene sulfonate uptake permease (TSUP) (TC 2.A.102) family.</text>
</comment>
<keyword evidence="3" id="KW-0813">Transport</keyword>
<keyword evidence="7 8" id="KW-0472">Membrane</keyword>
<dbReference type="PANTHER" id="PTHR30269">
    <property type="entry name" value="TRANSMEMBRANE PROTEIN YFCA"/>
    <property type="match status" value="1"/>
</dbReference>
<feature type="transmembrane region" description="Helical" evidence="8">
    <location>
        <begin position="69"/>
        <end position="89"/>
    </location>
</feature>
<dbReference type="RefSeq" id="WP_073548368.1">
    <property type="nucleotide sequence ID" value="NZ_CAWMVK010000023.1"/>
</dbReference>
<evidence type="ECO:0000256" key="5">
    <source>
        <dbReference type="ARBA" id="ARBA00022692"/>
    </source>
</evidence>
<comment type="subcellular location">
    <subcellularLocation>
        <location evidence="1 8">Cell membrane</location>
        <topology evidence="1 8">Multi-pass membrane protein</topology>
    </subcellularLocation>
</comment>
<reference evidence="9 10" key="1">
    <citation type="submission" date="2016-11" db="EMBL/GenBank/DDBJ databases">
        <title>Draft Genome Sequences of Nine Cyanobacterial Strains from Diverse Habitats.</title>
        <authorList>
            <person name="Zhu T."/>
            <person name="Hou S."/>
            <person name="Lu X."/>
            <person name="Hess W.R."/>
        </authorList>
    </citation>
    <scope>NUCLEOTIDE SEQUENCE [LARGE SCALE GENOMIC DNA]</scope>
    <source>
        <strain evidence="9 10">5.2 s.c.1</strain>
    </source>
</reference>
<keyword evidence="4 8" id="KW-1003">Cell membrane</keyword>
<dbReference type="Proteomes" id="UP000185984">
    <property type="component" value="Unassembled WGS sequence"/>
</dbReference>